<protein>
    <submittedName>
        <fullName evidence="1">Uncharacterized protein</fullName>
    </submittedName>
</protein>
<dbReference type="Proteomes" id="UP000182987">
    <property type="component" value="Chromosome"/>
</dbReference>
<name>A0A0G9HD00_9GAMM</name>
<evidence type="ECO:0000313" key="1">
    <source>
        <dbReference type="EMBL" id="APG04383.1"/>
    </source>
</evidence>
<sequence length="120" mass="13170">MTHYNRHITSYVHNGRIGVLVEFDIPELAARDDAFLAVAHGVAMHIAASDPASLDALLDERYVVDPDITVAELIHESGILLQTSFALTRFVRWAAESDKPAELPDPPRTPAVIQAAANWD</sequence>
<dbReference type="InterPro" id="IPR036402">
    <property type="entry name" value="EF-Ts_dimer_sf"/>
</dbReference>
<dbReference type="EMBL" id="CP017480">
    <property type="protein sequence ID" value="APG04383.1"/>
    <property type="molecule type" value="Genomic_DNA"/>
</dbReference>
<dbReference type="Gene3D" id="3.30.479.20">
    <property type="entry name" value="Elongation factor Ts, dimerisation domain"/>
    <property type="match status" value="1"/>
</dbReference>
<reference evidence="2" key="1">
    <citation type="submission" date="2016-09" db="EMBL/GenBank/DDBJ databases">
        <authorList>
            <person name="Lysoe E."/>
        </authorList>
    </citation>
    <scope>NUCLEOTIDE SEQUENCE [LARGE SCALE GENOMIC DNA]</scope>
    <source>
        <strain evidence="2">LJ96T</strain>
    </source>
</reference>
<gene>
    <name evidence="1" type="ORF">BJI69_11065</name>
</gene>
<evidence type="ECO:0000313" key="2">
    <source>
        <dbReference type="Proteomes" id="UP000182987"/>
    </source>
</evidence>
<dbReference type="STRING" id="1440763.BJI69_11065"/>
<dbReference type="Pfam" id="PF00889">
    <property type="entry name" value="EF_TS"/>
    <property type="match status" value="1"/>
</dbReference>
<dbReference type="PATRIC" id="fig|1440763.5.peg.1479"/>
<dbReference type="GO" id="GO:0003746">
    <property type="term" value="F:translation elongation factor activity"/>
    <property type="evidence" value="ECO:0007669"/>
    <property type="project" value="InterPro"/>
</dbReference>
<accession>A0A0G9HD00</accession>
<dbReference type="AlphaFoldDB" id="A0A0G9HD00"/>
<proteinExistence type="predicted"/>
<keyword evidence="2" id="KW-1185">Reference proteome</keyword>
<organism evidence="1 2">
    <name type="scientific">Luteibacter rhizovicinus DSM 16549</name>
    <dbReference type="NCBI Taxonomy" id="1440763"/>
    <lineage>
        <taxon>Bacteria</taxon>
        <taxon>Pseudomonadati</taxon>
        <taxon>Pseudomonadota</taxon>
        <taxon>Gammaproteobacteria</taxon>
        <taxon>Lysobacterales</taxon>
        <taxon>Rhodanobacteraceae</taxon>
        <taxon>Luteibacter</taxon>
    </lineage>
</organism>
<dbReference type="InterPro" id="IPR014039">
    <property type="entry name" value="Transl_elong_EFTs/EF1B_dimer"/>
</dbReference>
<dbReference type="RefSeq" id="WP_046967279.1">
    <property type="nucleotide sequence ID" value="NZ_CP017480.1"/>
</dbReference>
<dbReference type="OrthoDB" id="6058150at2"/>
<dbReference type="KEGG" id="lrz:BJI69_11065"/>
<dbReference type="SUPFAM" id="SSF54713">
    <property type="entry name" value="Elongation factor Ts (EF-Ts), dimerisation domain"/>
    <property type="match status" value="1"/>
</dbReference>